<dbReference type="PANTHER" id="PTHR13345:SF13">
    <property type="entry name" value="MEDIATOR OF RNA POLYMERASE II TRANSCRIPTION SUBUNIT 10"/>
    <property type="match status" value="1"/>
</dbReference>
<keyword evidence="4 9" id="KW-0805">Transcription regulation</keyword>
<evidence type="ECO:0000256" key="2">
    <source>
        <dbReference type="ARBA" id="ARBA00005389"/>
    </source>
</evidence>
<comment type="similarity">
    <text evidence="2 9">Belongs to the Mediator complex subunit 10 family.</text>
</comment>
<evidence type="ECO:0000256" key="8">
    <source>
        <dbReference type="ARBA" id="ARBA00032004"/>
    </source>
</evidence>
<organism evidence="10 11">
    <name type="scientific">Heterorhabditis bacteriophora</name>
    <name type="common">Entomopathogenic nematode worm</name>
    <dbReference type="NCBI Taxonomy" id="37862"/>
    <lineage>
        <taxon>Eukaryota</taxon>
        <taxon>Metazoa</taxon>
        <taxon>Ecdysozoa</taxon>
        <taxon>Nematoda</taxon>
        <taxon>Chromadorea</taxon>
        <taxon>Rhabditida</taxon>
        <taxon>Rhabditina</taxon>
        <taxon>Rhabditomorpha</taxon>
        <taxon>Strongyloidea</taxon>
        <taxon>Heterorhabditidae</taxon>
        <taxon>Heterorhabditis</taxon>
    </lineage>
</organism>
<keyword evidence="7 9" id="KW-0539">Nucleus</keyword>
<keyword evidence="10" id="KW-1185">Reference proteome</keyword>
<reference evidence="11" key="1">
    <citation type="submission" date="2016-11" db="UniProtKB">
        <authorList>
            <consortium name="WormBaseParasite"/>
        </authorList>
    </citation>
    <scope>IDENTIFICATION</scope>
</reference>
<evidence type="ECO:0000256" key="9">
    <source>
        <dbReference type="RuleBase" id="RU364146"/>
    </source>
</evidence>
<evidence type="ECO:0000256" key="5">
    <source>
        <dbReference type="ARBA" id="ARBA00023159"/>
    </source>
</evidence>
<name>A0A1I7XB44_HETBA</name>
<dbReference type="Pfam" id="PF09748">
    <property type="entry name" value="Med10"/>
    <property type="match status" value="1"/>
</dbReference>
<comment type="subunit">
    <text evidence="9">Component of the Mediator complex.</text>
</comment>
<gene>
    <name evidence="9" type="primary">MED10</name>
</gene>
<keyword evidence="5 9" id="KW-0010">Activator</keyword>
<keyword evidence="6 9" id="KW-0804">Transcription</keyword>
<dbReference type="GO" id="GO:0003712">
    <property type="term" value="F:transcription coregulator activity"/>
    <property type="evidence" value="ECO:0007669"/>
    <property type="project" value="InterPro"/>
</dbReference>
<dbReference type="PANTHER" id="PTHR13345">
    <property type="entry name" value="MEDIATOR OF RNA POLYMERASE II TRANSCRIPTION SUBUNIT 10"/>
    <property type="match status" value="1"/>
</dbReference>
<comment type="function">
    <text evidence="9">Component of the Mediator complex, a coactivator involved in the regulated transcription of nearly all RNA polymerase II-dependent genes. Mediator functions as a bridge to convey information from gene-specific regulatory proteins to the basal RNA polymerase II transcription machinery. Mediator is recruited to promoters by direct interactions with regulatory proteins and serves as a scaffold for the assembly of a functional preinitiation complex with RNA polymerase II and the general transcription factors.</text>
</comment>
<evidence type="ECO:0000256" key="4">
    <source>
        <dbReference type="ARBA" id="ARBA00023015"/>
    </source>
</evidence>
<dbReference type="AlphaFoldDB" id="A0A1I7XB44"/>
<dbReference type="InterPro" id="IPR019145">
    <property type="entry name" value="Mediator_Med10"/>
</dbReference>
<sequence>MDLPSNLPAPQILSDSTDSRFNQLERTLEQFQENARHMGVIASDFNSRSQEPLNQKIHTLISGLQELDHLRSQFSDVKIPLELLDVLDQGKNPQLYTKEVLERTLQKNKEVNGKVEIYKKFRACLLKELGEELPEDTIKYRNIRDTNNS</sequence>
<evidence type="ECO:0000313" key="11">
    <source>
        <dbReference type="WBParaSite" id="Hba_14742"/>
    </source>
</evidence>
<dbReference type="GO" id="GO:0016592">
    <property type="term" value="C:mediator complex"/>
    <property type="evidence" value="ECO:0007669"/>
    <property type="project" value="InterPro"/>
</dbReference>
<dbReference type="Proteomes" id="UP000095283">
    <property type="component" value="Unplaced"/>
</dbReference>
<evidence type="ECO:0000256" key="1">
    <source>
        <dbReference type="ARBA" id="ARBA00004123"/>
    </source>
</evidence>
<dbReference type="WBParaSite" id="Hba_14742">
    <property type="protein sequence ID" value="Hba_14742"/>
    <property type="gene ID" value="Hba_14742"/>
</dbReference>
<evidence type="ECO:0000313" key="10">
    <source>
        <dbReference type="Proteomes" id="UP000095283"/>
    </source>
</evidence>
<accession>A0A1I7XB44</accession>
<protein>
    <recommendedName>
        <fullName evidence="3 9">Mediator of RNA polymerase II transcription subunit 10</fullName>
    </recommendedName>
    <alternativeName>
        <fullName evidence="8 9">Mediator complex subunit 10</fullName>
    </alternativeName>
</protein>
<evidence type="ECO:0000256" key="6">
    <source>
        <dbReference type="ARBA" id="ARBA00023163"/>
    </source>
</evidence>
<evidence type="ECO:0000256" key="3">
    <source>
        <dbReference type="ARBA" id="ARBA00019617"/>
    </source>
</evidence>
<proteinExistence type="inferred from homology"/>
<dbReference type="GO" id="GO:0006357">
    <property type="term" value="P:regulation of transcription by RNA polymerase II"/>
    <property type="evidence" value="ECO:0007669"/>
    <property type="project" value="InterPro"/>
</dbReference>
<comment type="subcellular location">
    <subcellularLocation>
        <location evidence="1 9">Nucleus</location>
    </subcellularLocation>
</comment>
<evidence type="ECO:0000256" key="7">
    <source>
        <dbReference type="ARBA" id="ARBA00023242"/>
    </source>
</evidence>